<evidence type="ECO:0000259" key="4">
    <source>
        <dbReference type="Pfam" id="PF09727"/>
    </source>
</evidence>
<feature type="compositionally biased region" description="Basic and acidic residues" evidence="3">
    <location>
        <begin position="285"/>
        <end position="294"/>
    </location>
</feature>
<feature type="compositionally biased region" description="Gly residues" evidence="3">
    <location>
        <begin position="596"/>
        <end position="606"/>
    </location>
</feature>
<reference evidence="5" key="2">
    <citation type="submission" date="2004-02" db="EMBL/GenBank/DDBJ databases">
        <authorList>
            <consortium name="Genoscope"/>
            <consortium name="Whitehead Institute Centre for Genome Research"/>
        </authorList>
    </citation>
    <scope>NUCLEOTIDE SEQUENCE</scope>
</reference>
<feature type="compositionally biased region" description="Basic and acidic residues" evidence="3">
    <location>
        <begin position="378"/>
        <end position="403"/>
    </location>
</feature>
<evidence type="ECO:0000313" key="5">
    <source>
        <dbReference type="EMBL" id="CAG00885.1"/>
    </source>
</evidence>
<feature type="region of interest" description="Disordered" evidence="3">
    <location>
        <begin position="245"/>
        <end position="683"/>
    </location>
</feature>
<keyword evidence="1 2" id="KW-0175">Coiled coil</keyword>
<feature type="compositionally biased region" description="Basic and acidic residues" evidence="3">
    <location>
        <begin position="447"/>
        <end position="477"/>
    </location>
</feature>
<dbReference type="EMBL" id="CAAE01014614">
    <property type="protein sequence ID" value="CAG00885.1"/>
    <property type="molecule type" value="Genomic_DNA"/>
</dbReference>
<feature type="compositionally biased region" description="Gly residues" evidence="3">
    <location>
        <begin position="434"/>
        <end position="446"/>
    </location>
</feature>
<name>Q4SEP7_TETNG</name>
<feature type="compositionally biased region" description="Basic and acidic residues" evidence="3">
    <location>
        <begin position="15"/>
        <end position="37"/>
    </location>
</feature>
<dbReference type="InterPro" id="IPR050719">
    <property type="entry name" value="Cortactin-Actin_Reg"/>
</dbReference>
<dbReference type="KEGG" id="tng:GSTEN00019445G001"/>
<evidence type="ECO:0000256" key="1">
    <source>
        <dbReference type="ARBA" id="ARBA00023054"/>
    </source>
</evidence>
<dbReference type="PANTHER" id="PTHR23166">
    <property type="entry name" value="FILAMIN/GPBP-INTERACTING PROTEIN"/>
    <property type="match status" value="1"/>
</dbReference>
<dbReference type="PANTHER" id="PTHR23166:SF4">
    <property type="entry name" value="FILAMIN A-INTERACTING PROTEIN 1-LIKE"/>
    <property type="match status" value="1"/>
</dbReference>
<reference evidence="5" key="1">
    <citation type="journal article" date="2004" name="Nature">
        <title>Genome duplication in the teleost fish Tetraodon nigroviridis reveals the early vertebrate proto-karyotype.</title>
        <authorList>
            <person name="Jaillon O."/>
            <person name="Aury J.-M."/>
            <person name="Brunet F."/>
            <person name="Petit J.-L."/>
            <person name="Stange-Thomann N."/>
            <person name="Mauceli E."/>
            <person name="Bouneau L."/>
            <person name="Fischer C."/>
            <person name="Ozouf-Costaz C."/>
            <person name="Bernot A."/>
            <person name="Nicaud S."/>
            <person name="Jaffe D."/>
            <person name="Fisher S."/>
            <person name="Lutfalla G."/>
            <person name="Dossat C."/>
            <person name="Segurens B."/>
            <person name="Dasilva C."/>
            <person name="Salanoubat M."/>
            <person name="Levy M."/>
            <person name="Boudet N."/>
            <person name="Castellano S."/>
            <person name="Anthouard V."/>
            <person name="Jubin C."/>
            <person name="Castelli V."/>
            <person name="Katinka M."/>
            <person name="Vacherie B."/>
            <person name="Biemont C."/>
            <person name="Skalli Z."/>
            <person name="Cattolico L."/>
            <person name="Poulain J."/>
            <person name="De Berardinis V."/>
            <person name="Cruaud C."/>
            <person name="Duprat S."/>
            <person name="Brottier P."/>
            <person name="Coutanceau J.-P."/>
            <person name="Gouzy J."/>
            <person name="Parra G."/>
            <person name="Lardier G."/>
            <person name="Chapple C."/>
            <person name="McKernan K.J."/>
            <person name="McEwan P."/>
            <person name="Bosak S."/>
            <person name="Kellis M."/>
            <person name="Volff J.-N."/>
            <person name="Guigo R."/>
            <person name="Zody M.C."/>
            <person name="Mesirov J."/>
            <person name="Lindblad-Toh K."/>
            <person name="Birren B."/>
            <person name="Nusbaum C."/>
            <person name="Kahn D."/>
            <person name="Robinson-Rechavi M."/>
            <person name="Laudet V."/>
            <person name="Schachter V."/>
            <person name="Quetier F."/>
            <person name="Saurin W."/>
            <person name="Scarpelli C."/>
            <person name="Wincker P."/>
            <person name="Lander E.S."/>
            <person name="Weissenbach J."/>
            <person name="Roest Crollius H."/>
        </authorList>
    </citation>
    <scope>NUCLEOTIDE SEQUENCE [LARGE SCALE GENOMIC DNA]</scope>
</reference>
<accession>Q4SEP7</accession>
<feature type="domain" description="Cortactin-binding protein-2 N-terminal" evidence="4">
    <location>
        <begin position="68"/>
        <end position="248"/>
    </location>
</feature>
<feature type="coiled-coil region" evidence="2">
    <location>
        <begin position="160"/>
        <end position="233"/>
    </location>
</feature>
<dbReference type="Pfam" id="PF09727">
    <property type="entry name" value="CortBP2"/>
    <property type="match status" value="1"/>
</dbReference>
<organism evidence="5">
    <name type="scientific">Tetraodon nigroviridis</name>
    <name type="common">Spotted green pufferfish</name>
    <name type="synonym">Chelonodon nigroviridis</name>
    <dbReference type="NCBI Taxonomy" id="99883"/>
    <lineage>
        <taxon>Eukaryota</taxon>
        <taxon>Metazoa</taxon>
        <taxon>Chordata</taxon>
        <taxon>Craniata</taxon>
        <taxon>Vertebrata</taxon>
        <taxon>Euteleostomi</taxon>
        <taxon>Actinopterygii</taxon>
        <taxon>Neopterygii</taxon>
        <taxon>Teleostei</taxon>
        <taxon>Neoteleostei</taxon>
        <taxon>Acanthomorphata</taxon>
        <taxon>Eupercaria</taxon>
        <taxon>Tetraodontiformes</taxon>
        <taxon>Tetradontoidea</taxon>
        <taxon>Tetraodontidae</taxon>
        <taxon>Tetraodon</taxon>
    </lineage>
</organism>
<dbReference type="InterPro" id="IPR019131">
    <property type="entry name" value="Cortactin-binding_p2_N"/>
</dbReference>
<gene>
    <name evidence="5" type="ORF">GSTENG00019445001</name>
</gene>
<feature type="compositionally biased region" description="Gly residues" evidence="3">
    <location>
        <begin position="253"/>
        <end position="269"/>
    </location>
</feature>
<dbReference type="AlphaFoldDB" id="Q4SEP7"/>
<protein>
    <submittedName>
        <fullName evidence="5">Chromosome 3 SCAF14614, whole genome shotgun sequence</fullName>
    </submittedName>
</protein>
<feature type="region of interest" description="Disordered" evidence="3">
    <location>
        <begin position="1"/>
        <end position="66"/>
    </location>
</feature>
<feature type="compositionally biased region" description="Basic and acidic residues" evidence="3">
    <location>
        <begin position="415"/>
        <end position="431"/>
    </location>
</feature>
<feature type="compositionally biased region" description="Low complexity" evidence="3">
    <location>
        <begin position="541"/>
        <end position="559"/>
    </location>
</feature>
<dbReference type="OrthoDB" id="8828111at2759"/>
<evidence type="ECO:0000256" key="3">
    <source>
        <dbReference type="SAM" id="MobiDB-lite"/>
    </source>
</evidence>
<feature type="compositionally biased region" description="Basic residues" evidence="3">
    <location>
        <begin position="608"/>
        <end position="624"/>
    </location>
</feature>
<sequence length="773" mass="82367">MRSRSSSLEDVLEAEPGRRMEARKKSAERRGRHREPLGDTGTVQRNHRNGTGSAGSPAKAGGREKGRDLSRDDLIFLLSLLEGELQARDEVITVLKADKLDVALLEAKYGFVTPQNVLQALQRDAVQGRADAFQEDIYQKPMEELDKLVEKQRETQGRMLQQLLLAERAHQRALLRLEDEKRNHGDFVRKSDEFTNLLEQERERLKLLVDQERSHQEQKERENRREVAALKEELTKLKSFALMLGQDRPRPGRGAGGAAPEGAGDGGQGRRAAPHGGALQGPGREAGEGGRPEPEPEGGGGQPEPPDPGPGEAGGRLRQEPAGVRLPQEPPGEGEDGLQGAERRAGGPEGPAQGAGRFRDPAGKDGAAAEGGSEQAEDSDRPAGRGEEGHGGEAEADGEERAQQRRQTPGGAGEGRLRGEREGRAGGEDAPRPGGEGGPEGQVGRGGGEKRPPGVPDQHHEETDGEDGGRAPEDQRGAHQSPVLPPGGQQSPGPDAGSGAPQAQAEGAPKGGGGQVRPPGPRGPGPEGEGPPVHQRGGVGQSAEEAGPAGAPQPGAVQGDGKPEPGAGAVPPLQPEPEARHERPAPLRPAPIHQGGADGAGGGAGARRGQRQVRGRGPSRRQRPRLQLASSHRRQEPERPPAGASSLPQDRRLRPPEPLQERRGGFEPEPRTTAAHQGHAQPWRERAVLHQHRRHRHWRRAAQAEDHHHPERRQLPEIRCCECQSRGAVTESGPVALGRGRLRQGTDPGLLRFCQLGRSRVAHAGGVGEDGHR</sequence>
<evidence type="ECO:0000256" key="2">
    <source>
        <dbReference type="SAM" id="Coils"/>
    </source>
</evidence>
<proteinExistence type="predicted"/>
<feature type="compositionally biased region" description="Basic and acidic residues" evidence="3">
    <location>
        <begin position="649"/>
        <end position="670"/>
    </location>
</feature>